<proteinExistence type="predicted"/>
<dbReference type="EMBL" id="IACM01005243">
    <property type="protein sequence ID" value="LAB18642.1"/>
    <property type="molecule type" value="Transcribed_RNA"/>
</dbReference>
<sequence>MYILFLLSKSGKFYKFGLNKTILYSFWSTKMSYFLFSSVLALMYFYFHVLLELQRDPEVSSPENVNNPSLYPEFSRHSPGNSLAGGLVKGALSVAASAYKALFVGQASMDQALSVTCENQMASYLSPLHEMGFCDRHLNLHLLQKHKFDMNLVVTELLRLNQGDWNENPY</sequence>
<evidence type="ECO:0008006" key="2">
    <source>
        <dbReference type="Google" id="ProtNLM"/>
    </source>
</evidence>
<name>A0A2D4LC97_9SAUR</name>
<dbReference type="Gene3D" id="1.10.8.10">
    <property type="entry name" value="DNA helicase RuvA subunit, C-terminal domain"/>
    <property type="match status" value="1"/>
</dbReference>
<dbReference type="InterPro" id="IPR009060">
    <property type="entry name" value="UBA-like_sf"/>
</dbReference>
<reference evidence="1" key="1">
    <citation type="submission" date="2017-07" db="EMBL/GenBank/DDBJ databases">
        <authorList>
            <person name="Mikheyev A."/>
            <person name="Grau M."/>
        </authorList>
    </citation>
    <scope>NUCLEOTIDE SEQUENCE</scope>
    <source>
        <tissue evidence="1">Venom_gland</tissue>
    </source>
</reference>
<dbReference type="EMBL" id="IACM01005242">
    <property type="protein sequence ID" value="LAB18639.1"/>
    <property type="molecule type" value="Transcribed_RNA"/>
</dbReference>
<reference evidence="1" key="2">
    <citation type="submission" date="2017-11" db="EMBL/GenBank/DDBJ databases">
        <title>Coralsnake Venomics: Analyses of Venom Gland Transcriptomes and Proteomes of Six Brazilian Taxa.</title>
        <authorList>
            <person name="Aird S.D."/>
            <person name="Jorge da Silva N."/>
            <person name="Qiu L."/>
            <person name="Villar-Briones A."/>
            <person name="Aparecida-Saddi V."/>
            <person name="Campos-Telles M.P."/>
            <person name="Grau M."/>
            <person name="Mikheyev A.S."/>
        </authorList>
    </citation>
    <scope>NUCLEOTIDE SEQUENCE</scope>
    <source>
        <tissue evidence="1">Venom_gland</tissue>
    </source>
</reference>
<accession>A0A2D4LC97</accession>
<dbReference type="AlphaFoldDB" id="A0A2D4LC97"/>
<protein>
    <recommendedName>
        <fullName evidence="2">UBA domain-containing protein</fullName>
    </recommendedName>
</protein>
<organism evidence="1">
    <name type="scientific">Micrurus spixii</name>
    <name type="common">Amazon coral snake</name>
    <dbReference type="NCBI Taxonomy" id="129469"/>
    <lineage>
        <taxon>Eukaryota</taxon>
        <taxon>Metazoa</taxon>
        <taxon>Chordata</taxon>
        <taxon>Craniata</taxon>
        <taxon>Vertebrata</taxon>
        <taxon>Euteleostomi</taxon>
        <taxon>Lepidosauria</taxon>
        <taxon>Squamata</taxon>
        <taxon>Bifurcata</taxon>
        <taxon>Unidentata</taxon>
        <taxon>Episquamata</taxon>
        <taxon>Toxicofera</taxon>
        <taxon>Serpentes</taxon>
        <taxon>Colubroidea</taxon>
        <taxon>Elapidae</taxon>
        <taxon>Elapinae</taxon>
        <taxon>Micrurus</taxon>
    </lineage>
</organism>
<evidence type="ECO:0000313" key="1">
    <source>
        <dbReference type="EMBL" id="LAB18642.1"/>
    </source>
</evidence>
<dbReference type="SUPFAM" id="SSF46934">
    <property type="entry name" value="UBA-like"/>
    <property type="match status" value="1"/>
</dbReference>